<reference evidence="5" key="1">
    <citation type="journal article" date="2014" name="Int. J. Syst. Evol. Microbiol.">
        <title>Complete genome sequence of Corynebacterium casei LMG S-19264T (=DSM 44701T), isolated from a smear-ripened cheese.</title>
        <authorList>
            <consortium name="US DOE Joint Genome Institute (JGI-PGF)"/>
            <person name="Walter F."/>
            <person name="Albersmeier A."/>
            <person name="Kalinowski J."/>
            <person name="Ruckert C."/>
        </authorList>
    </citation>
    <scope>NUCLEOTIDE SEQUENCE</scope>
    <source>
        <strain evidence="5">KCTC 32020</strain>
    </source>
</reference>
<dbReference type="InterPro" id="IPR029016">
    <property type="entry name" value="GAF-like_dom_sf"/>
</dbReference>
<name>A0A918Z9I7_9GAMM</name>
<dbReference type="Gene3D" id="3.30.450.40">
    <property type="match status" value="1"/>
</dbReference>
<sequence>MSAALRAGAAPDPRRQAATRAALLFAVAGALAIVQSLPLMPAPDALRYQALGALDAAIALLLARLPWHRWPARALVAVVPLALAVAVLFALVGRGLPVEVVFAFHLVIAVWAGLSLPRWTVLKCAPLFLLAQLIPHLPRGDWAQAANAAVTVTVMVTLVGEVVAHVVVRLEQARAESEQRARILRAVLLATQGFNTLRSDEVMAHVVSCVRDLGFDAAALSIIDARRGLYRLAYVSGFPPDYRDDVHPLDRGITGLVWREARTTVVENYRAHPAAVPALRESGFDYLVATPVRVQGEVRAVLFGARRQPQPLNGEMRDAFELLASHAGVALHNAQEFEAEAERSRQLQESASRDDLTGLGNRRHVEALLAGLRAGDALLMLDLDHFKRVNDTDGHAAGDRLLRELGDFLREAVRGSDAAARYGGEEFVVVARDGGPSADLVAARLLAGWRDRHPRTTMSIGWAVHRAGESGRQTLERADAALYRSKRAGRDRASGESELQEA</sequence>
<keyword evidence="3" id="KW-0812">Transmembrane</keyword>
<dbReference type="InterPro" id="IPR003018">
    <property type="entry name" value="GAF"/>
</dbReference>
<dbReference type="InterPro" id="IPR043128">
    <property type="entry name" value="Rev_trsase/Diguanyl_cyclase"/>
</dbReference>
<keyword evidence="3" id="KW-1133">Transmembrane helix</keyword>
<dbReference type="InterPro" id="IPR029787">
    <property type="entry name" value="Nucleotide_cyclase"/>
</dbReference>
<dbReference type="Pfam" id="PF00990">
    <property type="entry name" value="GGDEF"/>
    <property type="match status" value="1"/>
</dbReference>
<dbReference type="PANTHER" id="PTHR45138:SF9">
    <property type="entry name" value="DIGUANYLATE CYCLASE DGCM-RELATED"/>
    <property type="match status" value="1"/>
</dbReference>
<dbReference type="InterPro" id="IPR000160">
    <property type="entry name" value="GGDEF_dom"/>
</dbReference>
<dbReference type="AlphaFoldDB" id="A0A918Z9I7"/>
<dbReference type="SMART" id="SM00267">
    <property type="entry name" value="GGDEF"/>
    <property type="match status" value="1"/>
</dbReference>
<keyword evidence="6" id="KW-1185">Reference proteome</keyword>
<dbReference type="PROSITE" id="PS50887">
    <property type="entry name" value="GGDEF"/>
    <property type="match status" value="1"/>
</dbReference>
<dbReference type="Proteomes" id="UP000636453">
    <property type="component" value="Unassembled WGS sequence"/>
</dbReference>
<evidence type="ECO:0000256" key="3">
    <source>
        <dbReference type="SAM" id="Phobius"/>
    </source>
</evidence>
<evidence type="ECO:0000256" key="1">
    <source>
        <dbReference type="ARBA" id="ARBA00012528"/>
    </source>
</evidence>
<dbReference type="EC" id="2.7.7.65" evidence="1"/>
<accession>A0A918Z9I7</accession>
<dbReference type="OrthoDB" id="9803824at2"/>
<feature type="transmembrane region" description="Helical" evidence="3">
    <location>
        <begin position="102"/>
        <end position="121"/>
    </location>
</feature>
<dbReference type="GO" id="GO:1902201">
    <property type="term" value="P:negative regulation of bacterial-type flagellum-dependent cell motility"/>
    <property type="evidence" value="ECO:0007669"/>
    <property type="project" value="TreeGrafter"/>
</dbReference>
<proteinExistence type="predicted"/>
<dbReference type="SMART" id="SM00065">
    <property type="entry name" value="GAF"/>
    <property type="match status" value="1"/>
</dbReference>
<dbReference type="GO" id="GO:0043709">
    <property type="term" value="P:cell adhesion involved in single-species biofilm formation"/>
    <property type="evidence" value="ECO:0007669"/>
    <property type="project" value="TreeGrafter"/>
</dbReference>
<dbReference type="GO" id="GO:0005886">
    <property type="term" value="C:plasma membrane"/>
    <property type="evidence" value="ECO:0007669"/>
    <property type="project" value="TreeGrafter"/>
</dbReference>
<dbReference type="Pfam" id="PF13185">
    <property type="entry name" value="GAF_2"/>
    <property type="match status" value="1"/>
</dbReference>
<dbReference type="SUPFAM" id="SSF55073">
    <property type="entry name" value="Nucleotide cyclase"/>
    <property type="match status" value="1"/>
</dbReference>
<evidence type="ECO:0000256" key="2">
    <source>
        <dbReference type="ARBA" id="ARBA00034247"/>
    </source>
</evidence>
<dbReference type="NCBIfam" id="TIGR00254">
    <property type="entry name" value="GGDEF"/>
    <property type="match status" value="1"/>
</dbReference>
<gene>
    <name evidence="5" type="ORF">GCM10007167_25230</name>
</gene>
<evidence type="ECO:0000259" key="4">
    <source>
        <dbReference type="PROSITE" id="PS50887"/>
    </source>
</evidence>
<evidence type="ECO:0000313" key="5">
    <source>
        <dbReference type="EMBL" id="GHE42298.1"/>
    </source>
</evidence>
<dbReference type="EMBL" id="BNCF01000017">
    <property type="protein sequence ID" value="GHE42298.1"/>
    <property type="molecule type" value="Genomic_DNA"/>
</dbReference>
<reference evidence="5" key="2">
    <citation type="submission" date="2020-09" db="EMBL/GenBank/DDBJ databases">
        <authorList>
            <person name="Sun Q."/>
            <person name="Kim S."/>
        </authorList>
    </citation>
    <scope>NUCLEOTIDE SEQUENCE</scope>
    <source>
        <strain evidence="5">KCTC 32020</strain>
    </source>
</reference>
<dbReference type="Gene3D" id="3.30.70.270">
    <property type="match status" value="1"/>
</dbReference>
<dbReference type="PANTHER" id="PTHR45138">
    <property type="entry name" value="REGULATORY COMPONENTS OF SENSORY TRANSDUCTION SYSTEM"/>
    <property type="match status" value="1"/>
</dbReference>
<dbReference type="GO" id="GO:0052621">
    <property type="term" value="F:diguanylate cyclase activity"/>
    <property type="evidence" value="ECO:0007669"/>
    <property type="project" value="UniProtKB-EC"/>
</dbReference>
<dbReference type="CDD" id="cd01949">
    <property type="entry name" value="GGDEF"/>
    <property type="match status" value="1"/>
</dbReference>
<dbReference type="RefSeq" id="WP_146474446.1">
    <property type="nucleotide sequence ID" value="NZ_BNCF01000017.1"/>
</dbReference>
<dbReference type="SUPFAM" id="SSF55781">
    <property type="entry name" value="GAF domain-like"/>
    <property type="match status" value="1"/>
</dbReference>
<feature type="transmembrane region" description="Helical" evidence="3">
    <location>
        <begin position="75"/>
        <end position="96"/>
    </location>
</feature>
<keyword evidence="3" id="KW-0472">Membrane</keyword>
<evidence type="ECO:0000313" key="6">
    <source>
        <dbReference type="Proteomes" id="UP000636453"/>
    </source>
</evidence>
<comment type="catalytic activity">
    <reaction evidence="2">
        <text>2 GTP = 3',3'-c-di-GMP + 2 diphosphate</text>
        <dbReference type="Rhea" id="RHEA:24898"/>
        <dbReference type="ChEBI" id="CHEBI:33019"/>
        <dbReference type="ChEBI" id="CHEBI:37565"/>
        <dbReference type="ChEBI" id="CHEBI:58805"/>
        <dbReference type="EC" id="2.7.7.65"/>
    </reaction>
</comment>
<dbReference type="InterPro" id="IPR050469">
    <property type="entry name" value="Diguanylate_Cyclase"/>
</dbReference>
<organism evidence="5 6">
    <name type="scientific">Vulcaniibacterium thermophilum</name>
    <dbReference type="NCBI Taxonomy" id="1169913"/>
    <lineage>
        <taxon>Bacteria</taxon>
        <taxon>Pseudomonadati</taxon>
        <taxon>Pseudomonadota</taxon>
        <taxon>Gammaproteobacteria</taxon>
        <taxon>Lysobacterales</taxon>
        <taxon>Lysobacteraceae</taxon>
        <taxon>Vulcaniibacterium</taxon>
    </lineage>
</organism>
<feature type="domain" description="GGDEF" evidence="4">
    <location>
        <begin position="374"/>
        <end position="498"/>
    </location>
</feature>
<protein>
    <recommendedName>
        <fullName evidence="1">diguanylate cyclase</fullName>
        <ecNumber evidence="1">2.7.7.65</ecNumber>
    </recommendedName>
</protein>
<feature type="transmembrane region" description="Helical" evidence="3">
    <location>
        <begin position="21"/>
        <end position="40"/>
    </location>
</feature>
<comment type="caution">
    <text evidence="5">The sequence shown here is derived from an EMBL/GenBank/DDBJ whole genome shotgun (WGS) entry which is preliminary data.</text>
</comment>